<dbReference type="Proteomes" id="UP001497457">
    <property type="component" value="Chromosome 27b"/>
</dbReference>
<dbReference type="Proteomes" id="UP001497457">
    <property type="component" value="Chromosome 26rd"/>
</dbReference>
<evidence type="ECO:0000256" key="1">
    <source>
        <dbReference type="SAM" id="MobiDB-lite"/>
    </source>
</evidence>
<evidence type="ECO:0000313" key="2">
    <source>
        <dbReference type="EMBL" id="CAL4996640.1"/>
    </source>
</evidence>
<evidence type="ECO:0000313" key="6">
    <source>
        <dbReference type="Proteomes" id="UP001497457"/>
    </source>
</evidence>
<keyword evidence="6" id="KW-1185">Reference proteome</keyword>
<dbReference type="EMBL" id="OZ075135">
    <property type="protein sequence ID" value="CAL4996640.1"/>
    <property type="molecule type" value="Genomic_DNA"/>
</dbReference>
<feature type="region of interest" description="Disordered" evidence="1">
    <location>
        <begin position="40"/>
        <end position="73"/>
    </location>
</feature>
<dbReference type="InterPro" id="IPR012871">
    <property type="entry name" value="DUF1668_ORYSA"/>
</dbReference>
<dbReference type="Proteomes" id="UP001497457">
    <property type="component" value="Chromosome 25rd"/>
</dbReference>
<evidence type="ECO:0000313" key="4">
    <source>
        <dbReference type="EMBL" id="CAL5008846.1"/>
    </source>
</evidence>
<sequence length="372" mass="42172">MSFRRFLYLVADDCVERSYSLRRVDMSRFFRPLWEGAPTPLDSSGGAGATDPSAVEDAGRLPEPTISFSPPRLEQDSRSGLIDFLLFKNKGRDGESLQVVSMDHTGRALLCDPSLHPECLQLPMVRPKLAPFSLTVGSSLYVMDAFPEPPNGSEYHSFEALSCSHRNSDIYKEWYWHTLQPPPYVYGRRSPSHYIESYAVVAGTNILMSNMAKHTYCFDTAKTEWRKVGDWPMPFSLLAEYVPKHKLWFGLSSMGDGHSFLAANLMPPSDSEEMSPPVVHGSWMEYVQPPPEWSLVRSQVVHLGCSKFCIIRFFEIGQLNVCSDTGKTFKVEEELQVVLTGVEVASCDQELSVFKHKSERYKLNLENDYWVL</sequence>
<accession>A0ABC9BPK8</accession>
<dbReference type="AlphaFoldDB" id="A0ABC9BPK8"/>
<reference evidence="3 6" key="1">
    <citation type="submission" date="2024-10" db="EMBL/GenBank/DDBJ databases">
        <authorList>
            <person name="Ryan C."/>
        </authorList>
    </citation>
    <scope>NUCLEOTIDE SEQUENCE [LARGE SCALE GENOMIC DNA]</scope>
</reference>
<dbReference type="PANTHER" id="PTHR33085">
    <property type="entry name" value="OS12G0113100 PROTEIN-RELATED"/>
    <property type="match status" value="1"/>
</dbReference>
<proteinExistence type="predicted"/>
<dbReference type="EMBL" id="OZ075138">
    <property type="protein sequence ID" value="CAL5009731.1"/>
    <property type="molecule type" value="Genomic_DNA"/>
</dbReference>
<evidence type="ECO:0000313" key="5">
    <source>
        <dbReference type="EMBL" id="CAL5009731.1"/>
    </source>
</evidence>
<dbReference type="Pfam" id="PF07893">
    <property type="entry name" value="DUF1668"/>
    <property type="match status" value="1"/>
</dbReference>
<organism evidence="3 6">
    <name type="scientific">Urochloa decumbens</name>
    <dbReference type="NCBI Taxonomy" id="240449"/>
    <lineage>
        <taxon>Eukaryota</taxon>
        <taxon>Viridiplantae</taxon>
        <taxon>Streptophyta</taxon>
        <taxon>Embryophyta</taxon>
        <taxon>Tracheophyta</taxon>
        <taxon>Spermatophyta</taxon>
        <taxon>Magnoliopsida</taxon>
        <taxon>Liliopsida</taxon>
        <taxon>Poales</taxon>
        <taxon>Poaceae</taxon>
        <taxon>PACMAD clade</taxon>
        <taxon>Panicoideae</taxon>
        <taxon>Panicodae</taxon>
        <taxon>Paniceae</taxon>
        <taxon>Melinidinae</taxon>
        <taxon>Urochloa</taxon>
    </lineage>
</organism>
<dbReference type="Proteomes" id="UP001497457">
    <property type="component" value="Chromosome 28b"/>
</dbReference>
<dbReference type="EMBL" id="OZ075137">
    <property type="protein sequence ID" value="CAL5008846.1"/>
    <property type="molecule type" value="Genomic_DNA"/>
</dbReference>
<name>A0ABC9BPK8_9POAL</name>
<gene>
    <name evidence="2" type="ORF">URODEC1_LOCUS63014</name>
    <name evidence="3" type="ORF">URODEC1_LOCUS66856</name>
    <name evidence="4" type="ORF">URODEC1_LOCUS69207</name>
    <name evidence="5" type="ORF">URODEC1_LOCUS69642</name>
</gene>
<dbReference type="EMBL" id="OZ075136">
    <property type="protein sequence ID" value="CAL5004373.1"/>
    <property type="molecule type" value="Genomic_DNA"/>
</dbReference>
<evidence type="ECO:0000313" key="3">
    <source>
        <dbReference type="EMBL" id="CAL5004373.1"/>
    </source>
</evidence>
<protein>
    <submittedName>
        <fullName evidence="3">Uncharacterized protein</fullName>
    </submittedName>
</protein>